<dbReference type="PANTHER" id="PTHR47505:SF1">
    <property type="entry name" value="DNA UTILIZATION PROTEIN YHGH"/>
    <property type="match status" value="1"/>
</dbReference>
<dbReference type="CDD" id="cd06223">
    <property type="entry name" value="PRTases_typeI"/>
    <property type="match status" value="1"/>
</dbReference>
<comment type="similarity">
    <text evidence="1">Belongs to the ComF/GntX family.</text>
</comment>
<sequence>MGALDEAVRSFRRAAADLADLLAPVACAGCGGDGGPLCGGCAPRLAAAPRSTHVGGLTVWSGLEYSGEAARVIRALKDGSPALARIVAPALAAALSACAREREGSVALVAVPVPERARSLRTRGYRVVERVMRAAGVRPRRLLRLTRQTADQRGLDRRERAVNQALSMRAAGVAGRRVIVVDDVITTGATLREAARAVAAAGGEVVAAATIAATPRRRADRGDTRSFRA</sequence>
<evidence type="ECO:0000313" key="3">
    <source>
        <dbReference type="EMBL" id="WOQ68777.1"/>
    </source>
</evidence>
<gene>
    <name evidence="3" type="ORF">RYJ27_08640</name>
</gene>
<organism evidence="3 4">
    <name type="scientific">Microbacterium limosum</name>
    <dbReference type="NCBI Taxonomy" id="3079935"/>
    <lineage>
        <taxon>Bacteria</taxon>
        <taxon>Bacillati</taxon>
        <taxon>Actinomycetota</taxon>
        <taxon>Actinomycetes</taxon>
        <taxon>Micrococcales</taxon>
        <taxon>Microbacteriaceae</taxon>
        <taxon>Microbacterium</taxon>
    </lineage>
</organism>
<dbReference type="AlphaFoldDB" id="A0AAU0MG13"/>
<keyword evidence="4" id="KW-1185">Reference proteome</keyword>
<evidence type="ECO:0000259" key="2">
    <source>
        <dbReference type="Pfam" id="PF00156"/>
    </source>
</evidence>
<keyword evidence="3" id="KW-0808">Transferase</keyword>
<protein>
    <submittedName>
        <fullName evidence="3">Phosphoribosyltransferase family protein</fullName>
    </submittedName>
</protein>
<dbReference type="InterPro" id="IPR029057">
    <property type="entry name" value="PRTase-like"/>
</dbReference>
<keyword evidence="3" id="KW-0328">Glycosyltransferase</keyword>
<dbReference type="EMBL" id="CP137080">
    <property type="protein sequence ID" value="WOQ68777.1"/>
    <property type="molecule type" value="Genomic_DNA"/>
</dbReference>
<dbReference type="InterPro" id="IPR051910">
    <property type="entry name" value="ComF/GntX_DNA_util-trans"/>
</dbReference>
<dbReference type="InterPro" id="IPR000836">
    <property type="entry name" value="PRTase_dom"/>
</dbReference>
<dbReference type="GO" id="GO:0016757">
    <property type="term" value="F:glycosyltransferase activity"/>
    <property type="evidence" value="ECO:0007669"/>
    <property type="project" value="UniProtKB-KW"/>
</dbReference>
<feature type="domain" description="Phosphoribosyltransferase" evidence="2">
    <location>
        <begin position="164"/>
        <end position="220"/>
    </location>
</feature>
<name>A0AAU0MG13_9MICO</name>
<dbReference type="KEGG" id="mliy:RYJ27_08640"/>
<dbReference type="Pfam" id="PF00156">
    <property type="entry name" value="Pribosyltran"/>
    <property type="match status" value="1"/>
</dbReference>
<proteinExistence type="inferred from homology"/>
<dbReference type="PANTHER" id="PTHR47505">
    <property type="entry name" value="DNA UTILIZATION PROTEIN YHGH"/>
    <property type="match status" value="1"/>
</dbReference>
<accession>A0AAU0MG13</accession>
<evidence type="ECO:0000313" key="4">
    <source>
        <dbReference type="Proteomes" id="UP001329313"/>
    </source>
</evidence>
<dbReference type="Proteomes" id="UP001329313">
    <property type="component" value="Chromosome"/>
</dbReference>
<dbReference type="SUPFAM" id="SSF53271">
    <property type="entry name" value="PRTase-like"/>
    <property type="match status" value="1"/>
</dbReference>
<reference evidence="3 4" key="1">
    <citation type="submission" date="2023-10" db="EMBL/GenBank/DDBJ databases">
        <title>Y20.</title>
        <authorList>
            <person name="Zhang G."/>
            <person name="Ding Y."/>
        </authorList>
    </citation>
    <scope>NUCLEOTIDE SEQUENCE [LARGE SCALE GENOMIC DNA]</scope>
    <source>
        <strain evidence="3 4">Y20</strain>
    </source>
</reference>
<dbReference type="RefSeq" id="WP_330169918.1">
    <property type="nucleotide sequence ID" value="NZ_CP137080.1"/>
</dbReference>
<evidence type="ECO:0000256" key="1">
    <source>
        <dbReference type="ARBA" id="ARBA00008007"/>
    </source>
</evidence>
<dbReference type="Gene3D" id="3.40.50.2020">
    <property type="match status" value="1"/>
</dbReference>